<keyword evidence="3" id="KW-1208">Phospholipid metabolism</keyword>
<evidence type="ECO:0000256" key="1">
    <source>
        <dbReference type="ARBA" id="ARBA00008655"/>
    </source>
</evidence>
<evidence type="ECO:0000256" key="2">
    <source>
        <dbReference type="ARBA" id="ARBA00022679"/>
    </source>
</evidence>
<feature type="transmembrane region" description="Helical" evidence="5">
    <location>
        <begin position="348"/>
        <end position="373"/>
    </location>
</feature>
<dbReference type="EMBL" id="LR782787">
    <property type="protein sequence ID" value="CAB3220647.1"/>
    <property type="molecule type" value="mRNA"/>
</dbReference>
<feature type="transmembrane region" description="Helical" evidence="5">
    <location>
        <begin position="58"/>
        <end position="80"/>
    </location>
</feature>
<protein>
    <submittedName>
        <fullName evidence="7">1-acyl-sn-glycerol-3-phosphate acyltransferase delta-like</fullName>
    </submittedName>
</protein>
<evidence type="ECO:0000259" key="6">
    <source>
        <dbReference type="SMART" id="SM00563"/>
    </source>
</evidence>
<dbReference type="GO" id="GO:0012505">
    <property type="term" value="C:endomembrane system"/>
    <property type="evidence" value="ECO:0007669"/>
    <property type="project" value="TreeGrafter"/>
</dbReference>
<keyword evidence="5" id="KW-0812">Transmembrane</keyword>
<dbReference type="PANTHER" id="PTHR10983:SF24">
    <property type="entry name" value="1-ACYLGLYCEROL-3-PHOSPHATE O-ACYLTRANSFERASE 3, ISOFORM E-RELATED"/>
    <property type="match status" value="1"/>
</dbReference>
<keyword evidence="4 7" id="KW-0012">Acyltransferase</keyword>
<proteinExistence type="evidence at transcript level"/>
<name>A0A6F9D689_9ASCI</name>
<evidence type="ECO:0000256" key="5">
    <source>
        <dbReference type="SAM" id="Phobius"/>
    </source>
</evidence>
<accession>A0A6F9D689</accession>
<dbReference type="SMART" id="SM00563">
    <property type="entry name" value="PlsC"/>
    <property type="match status" value="1"/>
</dbReference>
<dbReference type="GO" id="GO:0003841">
    <property type="term" value="F:1-acylglycerol-3-phosphate O-acyltransferase activity"/>
    <property type="evidence" value="ECO:0007669"/>
    <property type="project" value="TreeGrafter"/>
</dbReference>
<organism evidence="7">
    <name type="scientific">Phallusia mammillata</name>
    <dbReference type="NCBI Taxonomy" id="59560"/>
    <lineage>
        <taxon>Eukaryota</taxon>
        <taxon>Metazoa</taxon>
        <taxon>Chordata</taxon>
        <taxon>Tunicata</taxon>
        <taxon>Ascidiacea</taxon>
        <taxon>Phlebobranchia</taxon>
        <taxon>Ascidiidae</taxon>
        <taxon>Phallusia</taxon>
    </lineage>
</organism>
<reference evidence="7" key="1">
    <citation type="submission" date="2020-04" db="EMBL/GenBank/DDBJ databases">
        <authorList>
            <person name="Neveu A P."/>
        </authorList>
    </citation>
    <scope>NUCLEOTIDE SEQUENCE</scope>
    <source>
        <tissue evidence="7">Whole embryo</tissue>
    </source>
</reference>
<keyword evidence="3" id="KW-0443">Lipid metabolism</keyword>
<keyword evidence="5" id="KW-1133">Transmembrane helix</keyword>
<dbReference type="CDD" id="cd07990">
    <property type="entry name" value="LPLAT_LCLAT1-like"/>
    <property type="match status" value="1"/>
</dbReference>
<dbReference type="AlphaFoldDB" id="A0A6F9D689"/>
<dbReference type="SUPFAM" id="SSF69593">
    <property type="entry name" value="Glycerol-3-phosphate (1)-acyltransferase"/>
    <property type="match status" value="1"/>
</dbReference>
<feature type="transmembrane region" description="Helical" evidence="5">
    <location>
        <begin position="319"/>
        <end position="342"/>
    </location>
</feature>
<feature type="transmembrane region" description="Helical" evidence="5">
    <location>
        <begin position="12"/>
        <end position="38"/>
    </location>
</feature>
<dbReference type="InterPro" id="IPR002123">
    <property type="entry name" value="Plipid/glycerol_acylTrfase"/>
</dbReference>
<dbReference type="Pfam" id="PF01553">
    <property type="entry name" value="Acyltransferase"/>
    <property type="match status" value="1"/>
</dbReference>
<evidence type="ECO:0000256" key="3">
    <source>
        <dbReference type="ARBA" id="ARBA00023264"/>
    </source>
</evidence>
<feature type="domain" description="Phospholipid/glycerol acyltransferase" evidence="6">
    <location>
        <begin position="93"/>
        <end position="215"/>
    </location>
</feature>
<evidence type="ECO:0000313" key="7">
    <source>
        <dbReference type="EMBL" id="CAB3220647.1"/>
    </source>
</evidence>
<evidence type="ECO:0000256" key="4">
    <source>
        <dbReference type="ARBA" id="ARBA00023315"/>
    </source>
</evidence>
<dbReference type="InterPro" id="IPR032098">
    <property type="entry name" value="Acyltransf_C"/>
</dbReference>
<keyword evidence="5" id="KW-0472">Membrane</keyword>
<sequence>MGNFAPKSVKQLLISQFLPGFIFLWTSLLINAVQLLLIPLRWIGYVDLQRTINGKLTYLHWILVPAYAQWWADISVNLYVRTRDLKYLGKEKAVVILNHKSQLDWITLWTVGNSFGVMENIKALAKQSLLFAPVIGPAFWLNEYILLKRNFSSDKDTLSNSVKNYSAFQYNFWLILFCEGTRFTPEKHKLSTEFARQKGLKPLKHHLMPRTKGFVSVVSGLRKAVPAIYDMSVCFGGNKNPTLSDLLKGISIRADVYLRRIPMEEVPEDSEKCSEFVHTTYQEKDDLCEYYAQNDKFPTTDKSGSDEVLVKQITRTSRALFFMIVWTAVFAAPGLYLTLKIVFGGSVIMYVVTLTTIALFFLLYWLMIGLGTAQSTYSFMNVVSLDEQTLKRNVPLMFASKVLGTISALPTLLL</sequence>
<dbReference type="PANTHER" id="PTHR10983">
    <property type="entry name" value="1-ACYLGLYCEROL-3-PHOSPHATE ACYLTRANSFERASE-RELATED"/>
    <property type="match status" value="1"/>
</dbReference>
<dbReference type="Pfam" id="PF16076">
    <property type="entry name" value="Acyltransf_C"/>
    <property type="match status" value="1"/>
</dbReference>
<keyword evidence="2 7" id="KW-0808">Transferase</keyword>
<gene>
    <name evidence="7" type="primary">Agpat4</name>
</gene>
<comment type="similarity">
    <text evidence="1">Belongs to the 1-acyl-sn-glycerol-3-phosphate acyltransferase family.</text>
</comment>